<gene>
    <name evidence="4" type="ORF">HK103_002301</name>
    <name evidence="5" type="ORF">HK103_002324</name>
</gene>
<dbReference type="Gene3D" id="1.10.30.10">
    <property type="entry name" value="High mobility group box domain"/>
    <property type="match status" value="1"/>
</dbReference>
<dbReference type="InterPro" id="IPR036910">
    <property type="entry name" value="HMG_box_dom_sf"/>
</dbReference>
<evidence type="ECO:0000256" key="2">
    <source>
        <dbReference type="SAM" id="MobiDB-lite"/>
    </source>
</evidence>
<dbReference type="GO" id="GO:0003677">
    <property type="term" value="F:DNA binding"/>
    <property type="evidence" value="ECO:0007669"/>
    <property type="project" value="UniProtKB-UniRule"/>
</dbReference>
<dbReference type="Pfam" id="PF00505">
    <property type="entry name" value="HMG_box"/>
    <property type="match status" value="1"/>
</dbReference>
<organism evidence="5 6">
    <name type="scientific">Boothiomyces macroporosus</name>
    <dbReference type="NCBI Taxonomy" id="261099"/>
    <lineage>
        <taxon>Eukaryota</taxon>
        <taxon>Fungi</taxon>
        <taxon>Fungi incertae sedis</taxon>
        <taxon>Chytridiomycota</taxon>
        <taxon>Chytridiomycota incertae sedis</taxon>
        <taxon>Chytridiomycetes</taxon>
        <taxon>Rhizophydiales</taxon>
        <taxon>Terramycetaceae</taxon>
        <taxon>Boothiomyces</taxon>
    </lineage>
</organism>
<dbReference type="SMART" id="SM00398">
    <property type="entry name" value="HMG"/>
    <property type="match status" value="1"/>
</dbReference>
<dbReference type="Proteomes" id="UP001210925">
    <property type="component" value="Unassembled WGS sequence"/>
</dbReference>
<evidence type="ECO:0000256" key="1">
    <source>
        <dbReference type="PROSITE-ProRule" id="PRU00267"/>
    </source>
</evidence>
<comment type="caution">
    <text evidence="5">The sequence shown here is derived from an EMBL/GenBank/DDBJ whole genome shotgun (WGS) entry which is preliminary data.</text>
</comment>
<dbReference type="InterPro" id="IPR009071">
    <property type="entry name" value="HMG_box_dom"/>
</dbReference>
<feature type="DNA-binding region" description="HMG box" evidence="1">
    <location>
        <begin position="7"/>
        <end position="75"/>
    </location>
</feature>
<keyword evidence="1" id="KW-0238">DNA-binding</keyword>
<dbReference type="SUPFAM" id="SSF47095">
    <property type="entry name" value="HMG-box"/>
    <property type="match status" value="1"/>
</dbReference>
<evidence type="ECO:0000313" key="5">
    <source>
        <dbReference type="EMBL" id="KAJ3259421.1"/>
    </source>
</evidence>
<sequence>MNTSSEPKKPLNSFFHYRKAKKQEIVEKYNITKSHEISRKAAELWASESKQVRDYFQQVSMDEHNKFKELYPDYDWQPWKRDSKSKSPKLPHMIPKSPNSKRRSAPLVATAPTQTHLRISKSSESLYAFHLDGIMNSGAYRVSPDVYEAAKLDSDIDFAEFTDPNIFDSPVNASGLFVGCNGSPVSTTSFDFSALDFEQDY</sequence>
<reference evidence="5" key="1">
    <citation type="submission" date="2020-05" db="EMBL/GenBank/DDBJ databases">
        <title>Phylogenomic resolution of chytrid fungi.</title>
        <authorList>
            <person name="Stajich J.E."/>
            <person name="Amses K."/>
            <person name="Simmons R."/>
            <person name="Seto K."/>
            <person name="Myers J."/>
            <person name="Bonds A."/>
            <person name="Quandt C.A."/>
            <person name="Barry K."/>
            <person name="Liu P."/>
            <person name="Grigoriev I."/>
            <person name="Longcore J.E."/>
            <person name="James T.Y."/>
        </authorList>
    </citation>
    <scope>NUCLEOTIDE SEQUENCE</scope>
    <source>
        <strain evidence="5">PLAUS21</strain>
    </source>
</reference>
<dbReference type="EMBL" id="JADGKB010000018">
    <property type="protein sequence ID" value="KAJ3259421.1"/>
    <property type="molecule type" value="Genomic_DNA"/>
</dbReference>
<dbReference type="AlphaFoldDB" id="A0AAD5Y529"/>
<feature type="domain" description="HMG box" evidence="3">
    <location>
        <begin position="7"/>
        <end position="75"/>
    </location>
</feature>
<evidence type="ECO:0000313" key="4">
    <source>
        <dbReference type="EMBL" id="KAJ3259398.1"/>
    </source>
</evidence>
<dbReference type="PROSITE" id="PS50118">
    <property type="entry name" value="HMG_BOX_2"/>
    <property type="match status" value="1"/>
</dbReference>
<keyword evidence="6" id="KW-1185">Reference proteome</keyword>
<name>A0AAD5Y529_9FUNG</name>
<accession>A0AAD5Y529</accession>
<evidence type="ECO:0000313" key="6">
    <source>
        <dbReference type="Proteomes" id="UP001210925"/>
    </source>
</evidence>
<evidence type="ECO:0000259" key="3">
    <source>
        <dbReference type="PROSITE" id="PS50118"/>
    </source>
</evidence>
<protein>
    <recommendedName>
        <fullName evidence="3">HMG box domain-containing protein</fullName>
    </recommendedName>
</protein>
<dbReference type="GO" id="GO:0005634">
    <property type="term" value="C:nucleus"/>
    <property type="evidence" value="ECO:0007669"/>
    <property type="project" value="UniProtKB-UniRule"/>
</dbReference>
<keyword evidence="1" id="KW-0539">Nucleus</keyword>
<proteinExistence type="predicted"/>
<feature type="region of interest" description="Disordered" evidence="2">
    <location>
        <begin position="82"/>
        <end position="106"/>
    </location>
</feature>
<dbReference type="EMBL" id="JADGKB010000018">
    <property type="protein sequence ID" value="KAJ3259398.1"/>
    <property type="molecule type" value="Genomic_DNA"/>
</dbReference>